<comment type="caution">
    <text evidence="5">The sequence shown here is derived from an EMBL/GenBank/DDBJ whole genome shotgun (WGS) entry which is preliminary data.</text>
</comment>
<feature type="domain" description="Bacterioopsin transcriptional activator GAF and HTH associated" evidence="4">
    <location>
        <begin position="82"/>
        <end position="220"/>
    </location>
</feature>
<dbReference type="InterPro" id="IPR007050">
    <property type="entry name" value="HTH_bacterioopsin"/>
</dbReference>
<evidence type="ECO:0000259" key="3">
    <source>
        <dbReference type="Pfam" id="PF04967"/>
    </source>
</evidence>
<dbReference type="RefSeq" id="WP_338005959.1">
    <property type="nucleotide sequence ID" value="NZ_JAOPKA010000022.1"/>
</dbReference>
<dbReference type="SUPFAM" id="SSF55781">
    <property type="entry name" value="GAF domain-like"/>
    <property type="match status" value="1"/>
</dbReference>
<proteinExistence type="predicted"/>
<evidence type="ECO:0000256" key="2">
    <source>
        <dbReference type="ARBA" id="ARBA00023163"/>
    </source>
</evidence>
<dbReference type="InterPro" id="IPR013324">
    <property type="entry name" value="RNA_pol_sigma_r3/r4-like"/>
</dbReference>
<feature type="domain" description="HTH bat-type" evidence="3">
    <location>
        <begin position="237"/>
        <end position="287"/>
    </location>
</feature>
<dbReference type="PANTHER" id="PTHR34236:SF1">
    <property type="entry name" value="DIMETHYL SULFOXIDE REDUCTASE TRANSCRIPTIONAL ACTIVATOR"/>
    <property type="match status" value="1"/>
</dbReference>
<evidence type="ECO:0000256" key="1">
    <source>
        <dbReference type="ARBA" id="ARBA00023015"/>
    </source>
</evidence>
<dbReference type="AlphaFoldDB" id="A0AAP3E481"/>
<evidence type="ECO:0000313" key="5">
    <source>
        <dbReference type="EMBL" id="MCU4744155.1"/>
    </source>
</evidence>
<dbReference type="Pfam" id="PF15915">
    <property type="entry name" value="BAT"/>
    <property type="match status" value="1"/>
</dbReference>
<evidence type="ECO:0000313" key="6">
    <source>
        <dbReference type="Proteomes" id="UP001321018"/>
    </source>
</evidence>
<name>A0AAP3E481_9EURY</name>
<dbReference type="EMBL" id="JAOPKA010000022">
    <property type="protein sequence ID" value="MCU4744155.1"/>
    <property type="molecule type" value="Genomic_DNA"/>
</dbReference>
<protein>
    <submittedName>
        <fullName evidence="5">Helix-turn-helix domain-containing protein</fullName>
    </submittedName>
</protein>
<keyword evidence="1" id="KW-0805">Transcription regulation</keyword>
<reference evidence="5" key="1">
    <citation type="submission" date="2022-09" db="EMBL/GenBank/DDBJ databases">
        <title>Enrichment on poylsaccharides allowed isolation of novel metabolic and taxonomic groups of Haloarchaea.</title>
        <authorList>
            <person name="Sorokin D.Y."/>
            <person name="Elcheninov A.G."/>
            <person name="Khizhniak T.V."/>
            <person name="Kolganova T.V."/>
            <person name="Kublanov I.V."/>
        </authorList>
    </citation>
    <scope>NUCLEOTIDE SEQUENCE</scope>
    <source>
        <strain evidence="5">AArc-xg1-1</strain>
    </source>
</reference>
<sequence length="295" mass="32330">MALCQSKSPLPEWVEITHDQNCAGAAVPIEHDGTLVGVLAVYTDDDWIDGHELGVLRAYGQTIGYALRTANWKQSLVSATPVVVEFEVTDDRAPLLAFARHLPDEATIEVLTTIVLEDELCYIARIGSVSSEEVQTAATAVESVTSTTFDESTTRCELVVSTPTPEGVLAERGVRILETVVEHDRVIVTVVCPDETDVNDLVDALQERYPTASMGSIRSKRDAMGRTALDELLGSVTDKQLQAIELGFYAGYFERPREHNTTELASKLGVSRATFTQHLRAAERKLLAHIFESSQ</sequence>
<dbReference type="SUPFAM" id="SSF88659">
    <property type="entry name" value="Sigma3 and sigma4 domains of RNA polymerase sigma factors"/>
    <property type="match status" value="1"/>
</dbReference>
<keyword evidence="2" id="KW-0804">Transcription</keyword>
<evidence type="ECO:0000259" key="4">
    <source>
        <dbReference type="Pfam" id="PF15915"/>
    </source>
</evidence>
<dbReference type="Proteomes" id="UP001321018">
    <property type="component" value="Unassembled WGS sequence"/>
</dbReference>
<dbReference type="InterPro" id="IPR031803">
    <property type="entry name" value="BAT_GAF/HTH-assoc"/>
</dbReference>
<dbReference type="Pfam" id="PF04967">
    <property type="entry name" value="HTH_10"/>
    <property type="match status" value="1"/>
</dbReference>
<gene>
    <name evidence="5" type="ORF">OB960_22500</name>
</gene>
<organism evidence="5 6">
    <name type="scientific">Natronoglomus mannanivorans</name>
    <dbReference type="NCBI Taxonomy" id="2979990"/>
    <lineage>
        <taxon>Archaea</taxon>
        <taxon>Methanobacteriati</taxon>
        <taxon>Methanobacteriota</taxon>
        <taxon>Stenosarchaea group</taxon>
        <taxon>Halobacteria</taxon>
        <taxon>Halobacteriales</taxon>
        <taxon>Natrialbaceae</taxon>
        <taxon>Natronoglomus</taxon>
    </lineage>
</organism>
<dbReference type="PANTHER" id="PTHR34236">
    <property type="entry name" value="DIMETHYL SULFOXIDE REDUCTASE TRANSCRIPTIONAL ACTIVATOR"/>
    <property type="match status" value="1"/>
</dbReference>
<accession>A0AAP3E481</accession>